<name>A0A1V6S9W2_9EURO</name>
<dbReference type="AlphaFoldDB" id="A0A1V6S9W2"/>
<evidence type="ECO:0000313" key="3">
    <source>
        <dbReference type="Proteomes" id="UP000191342"/>
    </source>
</evidence>
<evidence type="ECO:0000313" key="2">
    <source>
        <dbReference type="EMBL" id="OQE10676.1"/>
    </source>
</evidence>
<dbReference type="EMBL" id="MLQL01000082">
    <property type="protein sequence ID" value="OQE10676.1"/>
    <property type="molecule type" value="Genomic_DNA"/>
</dbReference>
<dbReference type="Proteomes" id="UP000191342">
    <property type="component" value="Unassembled WGS sequence"/>
</dbReference>
<protein>
    <submittedName>
        <fullName evidence="2">Uncharacterized protein</fullName>
    </submittedName>
</protein>
<gene>
    <name evidence="2" type="ORF">PENFLA_c082G01708</name>
</gene>
<organism evidence="2 3">
    <name type="scientific">Penicillium flavigenum</name>
    <dbReference type="NCBI Taxonomy" id="254877"/>
    <lineage>
        <taxon>Eukaryota</taxon>
        <taxon>Fungi</taxon>
        <taxon>Dikarya</taxon>
        <taxon>Ascomycota</taxon>
        <taxon>Pezizomycotina</taxon>
        <taxon>Eurotiomycetes</taxon>
        <taxon>Eurotiomycetidae</taxon>
        <taxon>Eurotiales</taxon>
        <taxon>Aspergillaceae</taxon>
        <taxon>Penicillium</taxon>
    </lineage>
</organism>
<accession>A0A1V6S9W2</accession>
<reference evidence="3" key="1">
    <citation type="journal article" date="2017" name="Nat. Microbiol.">
        <title>Global analysis of biosynthetic gene clusters reveals vast potential of secondary metabolite production in Penicillium species.</title>
        <authorList>
            <person name="Nielsen J.C."/>
            <person name="Grijseels S."/>
            <person name="Prigent S."/>
            <person name="Ji B."/>
            <person name="Dainat J."/>
            <person name="Nielsen K.F."/>
            <person name="Frisvad J.C."/>
            <person name="Workman M."/>
            <person name="Nielsen J."/>
        </authorList>
    </citation>
    <scope>NUCLEOTIDE SEQUENCE [LARGE SCALE GENOMIC DNA]</scope>
    <source>
        <strain evidence="3">IBT 14082</strain>
    </source>
</reference>
<feature type="region of interest" description="Disordered" evidence="1">
    <location>
        <begin position="1"/>
        <end position="124"/>
    </location>
</feature>
<proteinExistence type="predicted"/>
<feature type="compositionally biased region" description="Low complexity" evidence="1">
    <location>
        <begin position="73"/>
        <end position="115"/>
    </location>
</feature>
<sequence>MSGYRRSPGFRKLVEAEEPPNEATSPHQSQGSNKQAQQSRIHTKSTPYNTPLFKMGPGCHYNYKRCEQPCPPNNNNGGNSAGNNNNIGSGNTTGNNSGNQNFGQNTGNQTSSNNSAGDGYRHAC</sequence>
<feature type="compositionally biased region" description="Polar residues" evidence="1">
    <location>
        <begin position="22"/>
        <end position="49"/>
    </location>
</feature>
<comment type="caution">
    <text evidence="2">The sequence shown here is derived from an EMBL/GenBank/DDBJ whole genome shotgun (WGS) entry which is preliminary data.</text>
</comment>
<evidence type="ECO:0000256" key="1">
    <source>
        <dbReference type="SAM" id="MobiDB-lite"/>
    </source>
</evidence>
<keyword evidence="3" id="KW-1185">Reference proteome</keyword>